<evidence type="ECO:0000313" key="5">
    <source>
        <dbReference type="Proteomes" id="UP000614601"/>
    </source>
</evidence>
<proteinExistence type="predicted"/>
<feature type="transmembrane region" description="Helical" evidence="2">
    <location>
        <begin position="179"/>
        <end position="201"/>
    </location>
</feature>
<feature type="signal peptide" evidence="3">
    <location>
        <begin position="1"/>
        <end position="17"/>
    </location>
</feature>
<gene>
    <name evidence="4" type="ORF">BOKJ2_LOCUS709</name>
</gene>
<feature type="compositionally biased region" description="Polar residues" evidence="1">
    <location>
        <begin position="318"/>
        <end position="333"/>
    </location>
</feature>
<dbReference type="EMBL" id="CAJFCW020000001">
    <property type="protein sequence ID" value="CAG9080201.1"/>
    <property type="molecule type" value="Genomic_DNA"/>
</dbReference>
<evidence type="ECO:0000256" key="1">
    <source>
        <dbReference type="SAM" id="MobiDB-lite"/>
    </source>
</evidence>
<dbReference type="AlphaFoldDB" id="A0A811JRR3"/>
<name>A0A811JRR3_9BILA</name>
<keyword evidence="2" id="KW-0812">Transmembrane</keyword>
<organism evidence="4 5">
    <name type="scientific">Bursaphelenchus okinawaensis</name>
    <dbReference type="NCBI Taxonomy" id="465554"/>
    <lineage>
        <taxon>Eukaryota</taxon>
        <taxon>Metazoa</taxon>
        <taxon>Ecdysozoa</taxon>
        <taxon>Nematoda</taxon>
        <taxon>Chromadorea</taxon>
        <taxon>Rhabditida</taxon>
        <taxon>Tylenchina</taxon>
        <taxon>Tylenchomorpha</taxon>
        <taxon>Aphelenchoidea</taxon>
        <taxon>Aphelenchoididae</taxon>
        <taxon>Bursaphelenchus</taxon>
    </lineage>
</organism>
<dbReference type="Proteomes" id="UP000614601">
    <property type="component" value="Unassembled WGS sequence"/>
</dbReference>
<feature type="chain" id="PRO_5035594354" evidence="3">
    <location>
        <begin position="18"/>
        <end position="523"/>
    </location>
</feature>
<dbReference type="OrthoDB" id="10651112at2759"/>
<feature type="compositionally biased region" description="Basic and acidic residues" evidence="1">
    <location>
        <begin position="339"/>
        <end position="348"/>
    </location>
</feature>
<keyword evidence="2" id="KW-0472">Membrane</keyword>
<keyword evidence="2" id="KW-1133">Transmembrane helix</keyword>
<evidence type="ECO:0000313" key="4">
    <source>
        <dbReference type="EMBL" id="CAD5206025.1"/>
    </source>
</evidence>
<protein>
    <submittedName>
        <fullName evidence="4">Uncharacterized protein</fullName>
    </submittedName>
</protein>
<dbReference type="Proteomes" id="UP000783686">
    <property type="component" value="Unassembled WGS sequence"/>
</dbReference>
<reference evidence="4" key="1">
    <citation type="submission" date="2020-09" db="EMBL/GenBank/DDBJ databases">
        <authorList>
            <person name="Kikuchi T."/>
        </authorList>
    </citation>
    <scope>NUCLEOTIDE SEQUENCE</scope>
    <source>
        <strain evidence="4">SH1</strain>
    </source>
</reference>
<evidence type="ECO:0000256" key="2">
    <source>
        <dbReference type="SAM" id="Phobius"/>
    </source>
</evidence>
<feature type="compositionally biased region" description="Basic residues" evidence="1">
    <location>
        <begin position="463"/>
        <end position="472"/>
    </location>
</feature>
<dbReference type="EMBL" id="CAJFDH010000001">
    <property type="protein sequence ID" value="CAD5206025.1"/>
    <property type="molecule type" value="Genomic_DNA"/>
</dbReference>
<sequence length="523" mass="59652">MILRLLLGLAALQATLASHCVVNNSPLTLSSKDCTSVTLKLRVDKLNDIGFKQNIEDGSVCNADNDVEVTIVDEGCVLYHVKNVFDGGKNRTQIYDSQKKLVKEVEKLSGLEYHLLSGDTIEGKVEDVKYALKCMDNKKNSKLLGVKVNFKKSSCHVRLEFNKEVKQFYDAFDFLWDHFFQLFFVFLFLVLLILMLICVFLRQKSMSRRQMDITREPGFDNPVAVRIESDEVKPETEITVVTEQPRHKKSVVLELREDFKMASLDVPATKRESDGEDEILVRKHSSEVDNLGPNAKIQKIINRKKAEEAAKDGGGQEHNFSTEELTAPQIDQSVESEDDHSTKIELPKIDQNSDIMDEKSSKSNETSTNQSVIECSEQCKKECHAQKLENGGNLDGNVEKDLEMAQIEEKKKEIPVEKYQEVDLDELFGRLVDGPEKRSVHSQYSDKHDEEGDGISNKDSRKEKKLTKKMKKERQNSVRASVRRKGVVVADITKPKKKRCNLIKGLKKQVKRFQKIDEEKEQK</sequence>
<feature type="compositionally biased region" description="Basic and acidic residues" evidence="1">
    <location>
        <begin position="433"/>
        <end position="462"/>
    </location>
</feature>
<keyword evidence="5" id="KW-1185">Reference proteome</keyword>
<comment type="caution">
    <text evidence="4">The sequence shown here is derived from an EMBL/GenBank/DDBJ whole genome shotgun (WGS) entry which is preliminary data.</text>
</comment>
<feature type="region of interest" description="Disordered" evidence="1">
    <location>
        <begin position="305"/>
        <end position="371"/>
    </location>
</feature>
<feature type="region of interest" description="Disordered" evidence="1">
    <location>
        <begin position="433"/>
        <end position="485"/>
    </location>
</feature>
<feature type="compositionally biased region" description="Basic and acidic residues" evidence="1">
    <location>
        <begin position="305"/>
        <end position="315"/>
    </location>
</feature>
<evidence type="ECO:0000256" key="3">
    <source>
        <dbReference type="SAM" id="SignalP"/>
    </source>
</evidence>
<accession>A0A811JRR3</accession>
<keyword evidence="3" id="KW-0732">Signal</keyword>